<dbReference type="Gene3D" id="3.30.200.20">
    <property type="entry name" value="Phosphorylase Kinase, domain 1"/>
    <property type="match status" value="1"/>
</dbReference>
<dbReference type="Gene3D" id="1.10.510.10">
    <property type="entry name" value="Transferase(Phosphotransferase) domain 1"/>
    <property type="match status" value="1"/>
</dbReference>
<dbReference type="KEGG" id="pda:103716216"/>
<proteinExistence type="predicted"/>
<dbReference type="Pfam" id="PF07714">
    <property type="entry name" value="PK_Tyr_Ser-Thr"/>
    <property type="match status" value="1"/>
</dbReference>
<dbReference type="SMART" id="SM00504">
    <property type="entry name" value="Ubox"/>
    <property type="match status" value="1"/>
</dbReference>
<sequence length="704" mass="79420">MESIHKTIIELISSLQIRKLAVGISFTKSLSRKLKDDTSIPYYVRKHKPEFCDIFMVCGGKLVFLREEEDGGDYFEDEQGMMVADLRKKSMEKCCLKGWLGKILSDGSLCCTDHGSSRLLASPPNTVMPEVTSRWEDHWEEIENYIQCLVSSNPEGSSLEEENKTMSLGSKDQANLETTVSDMKRPPIIIKGIEALEAKVEEAQKMVEEKKIEAKTDVERRRRAEWFTSLCNQRAEEIEASLKEEIAKQAKLTEELDMVKDQLTKVSDEVVEKGGVLKSMRALNKALMIKLELSSWDKTRIEAELEKVVCAKTEMAREAEEIRRQRDMLLQKIKYYEEREALAAADGSSCVYREFTADEVWNATGGFSERMVIQAGAESMLYKGVIGHTTVAIQFKTEFRLQFPDEFKAKVGWLCKIRHPNVVAVIGACVERRCIVFEYMEGGTLHDALFSSCPRRTESVLLPWHARIRVAAEVASALGFLHSSRPRPVAHGRLRPSWVLLDRHLSAKISGLRPSSVPAPAADVASLGALILQLLTGREADADEEVRRTIGQGNLMGILDRTAGDWPLDLAADFAGVGLRCAETAEKDGDGEEDEWTAGMVRELEDLKKRAEERMKVRMGKGHQKKEQENAPNVFICPIFQEVMKQPHVAADGFSYELEAIKEWLDSGHETSPMTNLKLNHKHLMPNHTLQSLIYNWQQTNQSV</sequence>
<dbReference type="InterPro" id="IPR000719">
    <property type="entry name" value="Prot_kinase_dom"/>
</dbReference>
<dbReference type="EC" id="2.3.2.27" evidence="3"/>
<feature type="domain" description="U-box" evidence="8">
    <location>
        <begin position="630"/>
        <end position="704"/>
    </location>
</feature>
<dbReference type="PANTHER" id="PTHR45647:SF56">
    <property type="entry name" value="U-BOX DOMAIN-CONTAINING PROTEIN 50-RELATED"/>
    <property type="match status" value="1"/>
</dbReference>
<evidence type="ECO:0000256" key="1">
    <source>
        <dbReference type="ARBA" id="ARBA00000900"/>
    </source>
</evidence>
<dbReference type="PROSITE" id="PS50011">
    <property type="entry name" value="PROTEIN_KINASE_DOM"/>
    <property type="match status" value="1"/>
</dbReference>
<evidence type="ECO:0000313" key="9">
    <source>
        <dbReference type="Proteomes" id="UP000228380"/>
    </source>
</evidence>
<evidence type="ECO:0000256" key="3">
    <source>
        <dbReference type="ARBA" id="ARBA00012483"/>
    </source>
</evidence>
<evidence type="ECO:0000256" key="6">
    <source>
        <dbReference type="SAM" id="Coils"/>
    </source>
</evidence>
<dbReference type="InterPro" id="IPR001245">
    <property type="entry name" value="Ser-Thr/Tyr_kinase_cat_dom"/>
</dbReference>
<dbReference type="InterPro" id="IPR013083">
    <property type="entry name" value="Znf_RING/FYVE/PHD"/>
</dbReference>
<dbReference type="InterPro" id="IPR051348">
    <property type="entry name" value="U-box_ubiquitin_ligases"/>
</dbReference>
<dbReference type="Proteomes" id="UP000228380">
    <property type="component" value="Chromosome 1"/>
</dbReference>
<evidence type="ECO:0000256" key="2">
    <source>
        <dbReference type="ARBA" id="ARBA00004906"/>
    </source>
</evidence>
<name>A0A8B9A2J5_PHODC</name>
<feature type="coiled-coil region" evidence="6">
    <location>
        <begin position="193"/>
        <end position="269"/>
    </location>
</feature>
<dbReference type="SUPFAM" id="SSF56112">
    <property type="entry name" value="Protein kinase-like (PK-like)"/>
    <property type="match status" value="1"/>
</dbReference>
<feature type="coiled-coil region" evidence="6">
    <location>
        <begin position="312"/>
        <end position="339"/>
    </location>
</feature>
<dbReference type="Gene3D" id="3.30.40.10">
    <property type="entry name" value="Zinc/RING finger domain, C3HC4 (zinc finger)"/>
    <property type="match status" value="1"/>
</dbReference>
<dbReference type="InterPro" id="IPR003613">
    <property type="entry name" value="Ubox_domain"/>
</dbReference>
<dbReference type="GO" id="GO:0004672">
    <property type="term" value="F:protein kinase activity"/>
    <property type="evidence" value="ECO:0007669"/>
    <property type="project" value="InterPro"/>
</dbReference>
<dbReference type="GO" id="GO:0016567">
    <property type="term" value="P:protein ubiquitination"/>
    <property type="evidence" value="ECO:0007669"/>
    <property type="project" value="UniProtKB-UniPathway"/>
</dbReference>
<dbReference type="GeneID" id="103716216"/>
<evidence type="ECO:0000259" key="7">
    <source>
        <dbReference type="PROSITE" id="PS50011"/>
    </source>
</evidence>
<protein>
    <recommendedName>
        <fullName evidence="3">RING-type E3 ubiquitin transferase</fullName>
        <ecNumber evidence="3">2.3.2.27</ecNumber>
    </recommendedName>
</protein>
<keyword evidence="9" id="KW-1185">Reference proteome</keyword>
<organism evidence="9 10">
    <name type="scientific">Phoenix dactylifera</name>
    <name type="common">Date palm</name>
    <dbReference type="NCBI Taxonomy" id="42345"/>
    <lineage>
        <taxon>Eukaryota</taxon>
        <taxon>Viridiplantae</taxon>
        <taxon>Streptophyta</taxon>
        <taxon>Embryophyta</taxon>
        <taxon>Tracheophyta</taxon>
        <taxon>Spermatophyta</taxon>
        <taxon>Magnoliopsida</taxon>
        <taxon>Liliopsida</taxon>
        <taxon>Arecaceae</taxon>
        <taxon>Coryphoideae</taxon>
        <taxon>Phoeniceae</taxon>
        <taxon>Phoenix</taxon>
    </lineage>
</organism>
<dbReference type="UniPathway" id="UPA00143"/>
<gene>
    <name evidence="10" type="primary">LOC103716216</name>
</gene>
<dbReference type="SUPFAM" id="SSF57850">
    <property type="entry name" value="RING/U-box"/>
    <property type="match status" value="1"/>
</dbReference>
<dbReference type="OrthoDB" id="10064100at2759"/>
<dbReference type="AlphaFoldDB" id="A0A8B9A2J5"/>
<dbReference type="InterPro" id="IPR011009">
    <property type="entry name" value="Kinase-like_dom_sf"/>
</dbReference>
<dbReference type="PANTHER" id="PTHR45647">
    <property type="entry name" value="OS02G0152300 PROTEIN"/>
    <property type="match status" value="1"/>
</dbReference>
<comment type="pathway">
    <text evidence="2">Protein modification; protein ubiquitination.</text>
</comment>
<dbReference type="Pfam" id="PF04564">
    <property type="entry name" value="U-box"/>
    <property type="match status" value="1"/>
</dbReference>
<dbReference type="PROSITE" id="PS51698">
    <property type="entry name" value="U_BOX"/>
    <property type="match status" value="1"/>
</dbReference>
<reference evidence="9" key="1">
    <citation type="journal article" date="2019" name="Nat. Commun.">
        <title>Genome-wide association mapping of date palm fruit traits.</title>
        <authorList>
            <person name="Hazzouri K.M."/>
            <person name="Gros-Balthazard M."/>
            <person name="Flowers J.M."/>
            <person name="Copetti D."/>
            <person name="Lemansour A."/>
            <person name="Lebrun M."/>
            <person name="Masmoudi K."/>
            <person name="Ferrand S."/>
            <person name="Dhar M.I."/>
            <person name="Fresquez Z.A."/>
            <person name="Rosas U."/>
            <person name="Zhang J."/>
            <person name="Talag J."/>
            <person name="Lee S."/>
            <person name="Kudrna D."/>
            <person name="Powell R.F."/>
            <person name="Leitch I.J."/>
            <person name="Krueger R.R."/>
            <person name="Wing R.A."/>
            <person name="Amiri K.M.A."/>
            <person name="Purugganan M.D."/>
        </authorList>
    </citation>
    <scope>NUCLEOTIDE SEQUENCE [LARGE SCALE GENOMIC DNA]</scope>
    <source>
        <strain evidence="9">cv. Khalas</strain>
    </source>
</reference>
<accession>A0A8B9A2J5</accession>
<dbReference type="GO" id="GO:0061630">
    <property type="term" value="F:ubiquitin protein ligase activity"/>
    <property type="evidence" value="ECO:0007669"/>
    <property type="project" value="UniProtKB-EC"/>
</dbReference>
<dbReference type="GO" id="GO:0005524">
    <property type="term" value="F:ATP binding"/>
    <property type="evidence" value="ECO:0007669"/>
    <property type="project" value="InterPro"/>
</dbReference>
<evidence type="ECO:0000313" key="10">
    <source>
        <dbReference type="RefSeq" id="XP_038980826.1"/>
    </source>
</evidence>
<evidence type="ECO:0000259" key="8">
    <source>
        <dbReference type="PROSITE" id="PS51698"/>
    </source>
</evidence>
<dbReference type="CDD" id="cd16655">
    <property type="entry name" value="RING-Ubox_WDSUB1-like"/>
    <property type="match status" value="1"/>
</dbReference>
<comment type="catalytic activity">
    <reaction evidence="1">
        <text>S-ubiquitinyl-[E2 ubiquitin-conjugating enzyme]-L-cysteine + [acceptor protein]-L-lysine = [E2 ubiquitin-conjugating enzyme]-L-cysteine + N(6)-ubiquitinyl-[acceptor protein]-L-lysine.</text>
        <dbReference type="EC" id="2.3.2.27"/>
    </reaction>
</comment>
<keyword evidence="5" id="KW-0833">Ubl conjugation pathway</keyword>
<evidence type="ECO:0000256" key="5">
    <source>
        <dbReference type="ARBA" id="ARBA00022786"/>
    </source>
</evidence>
<evidence type="ECO:0000256" key="4">
    <source>
        <dbReference type="ARBA" id="ARBA00022679"/>
    </source>
</evidence>
<keyword evidence="4" id="KW-0808">Transferase</keyword>
<reference evidence="10" key="2">
    <citation type="submission" date="2025-08" db="UniProtKB">
        <authorList>
            <consortium name="RefSeq"/>
        </authorList>
    </citation>
    <scope>IDENTIFICATION</scope>
    <source>
        <tissue evidence="10">Young leaves</tissue>
    </source>
</reference>
<dbReference type="RefSeq" id="XP_038980826.1">
    <property type="nucleotide sequence ID" value="XM_039124898.1"/>
</dbReference>
<feature type="domain" description="Protein kinase" evidence="7">
    <location>
        <begin position="367"/>
        <end position="704"/>
    </location>
</feature>
<keyword evidence="6" id="KW-0175">Coiled coil</keyword>